<evidence type="ECO:0000256" key="3">
    <source>
        <dbReference type="ARBA" id="ARBA00004752"/>
    </source>
</evidence>
<dbReference type="SUPFAM" id="SSF53623">
    <property type="entry name" value="MurD-like peptide ligases, catalytic domain"/>
    <property type="match status" value="1"/>
</dbReference>
<evidence type="ECO:0000256" key="4">
    <source>
        <dbReference type="ARBA" id="ARBA00010416"/>
    </source>
</evidence>
<keyword evidence="12 17" id="KW-0573">Peptidoglycan synthesis</keyword>
<keyword evidence="10 17" id="KW-0067">ATP-binding</keyword>
<dbReference type="InterPro" id="IPR004101">
    <property type="entry name" value="Mur_ligase_C"/>
</dbReference>
<dbReference type="HAMAP" id="MF_00639">
    <property type="entry name" value="MurD"/>
    <property type="match status" value="1"/>
</dbReference>
<dbReference type="Pfam" id="PF21799">
    <property type="entry name" value="MurD-like_N"/>
    <property type="match status" value="1"/>
</dbReference>
<comment type="caution">
    <text evidence="21">The sequence shown here is derived from an EMBL/GenBank/DDBJ whole genome shotgun (WGS) entry which is preliminary data.</text>
</comment>
<comment type="similarity">
    <text evidence="4 17">Belongs to the MurCDEF family.</text>
</comment>
<dbReference type="Gene3D" id="3.40.1190.10">
    <property type="entry name" value="Mur-like, catalytic domain"/>
    <property type="match status" value="1"/>
</dbReference>
<evidence type="ECO:0000256" key="11">
    <source>
        <dbReference type="ARBA" id="ARBA00022960"/>
    </source>
</evidence>
<keyword evidence="11 17" id="KW-0133">Cell shape</keyword>
<dbReference type="SUPFAM" id="SSF51984">
    <property type="entry name" value="MurCD N-terminal domain"/>
    <property type="match status" value="1"/>
</dbReference>
<reference evidence="21 22" key="1">
    <citation type="submission" date="2024-06" db="EMBL/GenBank/DDBJ databases">
        <title>Genomic Encyclopedia of Type Strains, Phase IV (KMG-IV): sequencing the most valuable type-strain genomes for metagenomic binning, comparative biology and taxonomic classification.</title>
        <authorList>
            <person name="Goeker M."/>
        </authorList>
    </citation>
    <scope>NUCLEOTIDE SEQUENCE [LARGE SCALE GENOMIC DNA]</scope>
    <source>
        <strain evidence="21 22">DSM 28303</strain>
    </source>
</reference>
<dbReference type="InterPro" id="IPR005762">
    <property type="entry name" value="MurD"/>
</dbReference>
<comment type="catalytic activity">
    <reaction evidence="16 17 18">
        <text>UDP-N-acetyl-alpha-D-muramoyl-L-alanine + D-glutamate + ATP = UDP-N-acetyl-alpha-D-muramoyl-L-alanyl-D-glutamate + ADP + phosphate + H(+)</text>
        <dbReference type="Rhea" id="RHEA:16429"/>
        <dbReference type="ChEBI" id="CHEBI:15378"/>
        <dbReference type="ChEBI" id="CHEBI:29986"/>
        <dbReference type="ChEBI" id="CHEBI:30616"/>
        <dbReference type="ChEBI" id="CHEBI:43474"/>
        <dbReference type="ChEBI" id="CHEBI:83898"/>
        <dbReference type="ChEBI" id="CHEBI:83900"/>
        <dbReference type="ChEBI" id="CHEBI:456216"/>
        <dbReference type="EC" id="6.3.2.9"/>
    </reaction>
</comment>
<evidence type="ECO:0000256" key="10">
    <source>
        <dbReference type="ARBA" id="ARBA00022840"/>
    </source>
</evidence>
<dbReference type="EMBL" id="JBEPLO010000014">
    <property type="protein sequence ID" value="MET3558325.1"/>
    <property type="molecule type" value="Genomic_DNA"/>
</dbReference>
<dbReference type="Pfam" id="PF02875">
    <property type="entry name" value="Mur_ligase_C"/>
    <property type="match status" value="1"/>
</dbReference>
<evidence type="ECO:0000256" key="2">
    <source>
        <dbReference type="ARBA" id="ARBA00004496"/>
    </source>
</evidence>
<dbReference type="InterPro" id="IPR036615">
    <property type="entry name" value="Mur_ligase_C_dom_sf"/>
</dbReference>
<keyword evidence="9 17" id="KW-0547">Nucleotide-binding</keyword>
<feature type="domain" description="Mur ligase central" evidence="20">
    <location>
        <begin position="117"/>
        <end position="290"/>
    </location>
</feature>
<dbReference type="PANTHER" id="PTHR43692">
    <property type="entry name" value="UDP-N-ACETYLMURAMOYLALANINE--D-GLUTAMATE LIGASE"/>
    <property type="match status" value="1"/>
</dbReference>
<evidence type="ECO:0000256" key="13">
    <source>
        <dbReference type="ARBA" id="ARBA00023316"/>
    </source>
</evidence>
<evidence type="ECO:0000256" key="1">
    <source>
        <dbReference type="ARBA" id="ARBA00002734"/>
    </source>
</evidence>
<keyword evidence="17 18" id="KW-0131">Cell cycle</keyword>
<dbReference type="InterPro" id="IPR036565">
    <property type="entry name" value="Mur-like_cat_sf"/>
</dbReference>
<evidence type="ECO:0000256" key="15">
    <source>
        <dbReference type="ARBA" id="ARBA00032324"/>
    </source>
</evidence>
<evidence type="ECO:0000313" key="21">
    <source>
        <dbReference type="EMBL" id="MET3558325.1"/>
    </source>
</evidence>
<evidence type="ECO:0000256" key="8">
    <source>
        <dbReference type="ARBA" id="ARBA00022598"/>
    </source>
</evidence>
<evidence type="ECO:0000256" key="6">
    <source>
        <dbReference type="ARBA" id="ARBA00015655"/>
    </source>
</evidence>
<dbReference type="Gene3D" id="3.40.50.720">
    <property type="entry name" value="NAD(P)-binding Rossmann-like Domain"/>
    <property type="match status" value="1"/>
</dbReference>
<accession>A0ABV2FID3</accession>
<dbReference type="Gene3D" id="3.90.190.20">
    <property type="entry name" value="Mur ligase, C-terminal domain"/>
    <property type="match status" value="1"/>
</dbReference>
<evidence type="ECO:0000256" key="9">
    <source>
        <dbReference type="ARBA" id="ARBA00022741"/>
    </source>
</evidence>
<dbReference type="InterPro" id="IPR013221">
    <property type="entry name" value="Mur_ligase_cen"/>
</dbReference>
<evidence type="ECO:0000256" key="5">
    <source>
        <dbReference type="ARBA" id="ARBA00012212"/>
    </source>
</evidence>
<keyword evidence="13 17" id="KW-0961">Cell wall biogenesis/degradation</keyword>
<dbReference type="SUPFAM" id="SSF53244">
    <property type="entry name" value="MurD-like peptide ligases, peptide-binding domain"/>
    <property type="match status" value="1"/>
</dbReference>
<sequence length="453" mass="48568">MKHITRFENQKVLVIGLAKSGESAARLLAKLGAIVTVNDGKLFEENRAAQALLEEGIKVICGGHPLELLEEEFAYVIKNPGIPYTNPMVAKALDKGIPVLTEVELAYLISEAPIVGITGSNGKTTTTTMIAEVLNAGGQAALLCGNIGFPASSVAQEATAEDVLVMELSSFQLMGVEQFRPNIAVVTNLIPSHLDYHGDFDAYVAAKWQIQEQMTTEDTLILNMTQEIARDLAAKTKASLVPFSSQEKVDGAYLKDGVLYFKDEAIMSADDLGVPGLHNVENALATIAVAKTMGVANQAIVETLSHFGGVKHRLQYVGEINQVAFYNDSKSTNSLATQKALSGFDPAKVLLIAGGLDRGNEFDDLVPDLKGLKQMMILGESTPRMVRAAKSAGVPYVLAEDVADATKKAFELASPGEVVLLSPANASWDMYANFEVRGDSFLATYEALKAEKQ</sequence>
<dbReference type="RefSeq" id="WP_354365448.1">
    <property type="nucleotide sequence ID" value="NZ_JBEPLO010000014.1"/>
</dbReference>
<comment type="subcellular location">
    <subcellularLocation>
        <location evidence="2 17 18">Cytoplasm</location>
    </subcellularLocation>
</comment>
<keyword evidence="17 18" id="KW-0132">Cell division</keyword>
<evidence type="ECO:0000259" key="20">
    <source>
        <dbReference type="Pfam" id="PF08245"/>
    </source>
</evidence>
<proteinExistence type="inferred from homology"/>
<dbReference type="Pfam" id="PF08245">
    <property type="entry name" value="Mur_ligase_M"/>
    <property type="match status" value="1"/>
</dbReference>
<gene>
    <name evidence="17" type="primary">murD</name>
    <name evidence="21" type="ORF">ABID29_001447</name>
</gene>
<comment type="function">
    <text evidence="1 17 18">Cell wall formation. Catalyzes the addition of glutamate to the nucleotide precursor UDP-N-acetylmuramoyl-L-alanine (UMA).</text>
</comment>
<feature type="domain" description="Mur ligase C-terminal" evidence="19">
    <location>
        <begin position="312"/>
        <end position="424"/>
    </location>
</feature>
<protein>
    <recommendedName>
        <fullName evidence="6 17">UDP-N-acetylmuramoylalanine--D-glutamate ligase</fullName>
        <ecNumber evidence="5 17">6.3.2.9</ecNumber>
    </recommendedName>
    <alternativeName>
        <fullName evidence="15 17">D-glutamic acid-adding enzyme</fullName>
    </alternativeName>
    <alternativeName>
        <fullName evidence="14 17">UDP-N-acetylmuramoyl-L-alanyl-D-glutamate synthetase</fullName>
    </alternativeName>
</protein>
<evidence type="ECO:0000256" key="18">
    <source>
        <dbReference type="RuleBase" id="RU003664"/>
    </source>
</evidence>
<keyword evidence="7 17" id="KW-0963">Cytoplasm</keyword>
<name>A0ABV2FID3_9STRE</name>
<evidence type="ECO:0000256" key="16">
    <source>
        <dbReference type="ARBA" id="ARBA00047632"/>
    </source>
</evidence>
<dbReference type="Proteomes" id="UP001549122">
    <property type="component" value="Unassembled WGS sequence"/>
</dbReference>
<evidence type="ECO:0000256" key="7">
    <source>
        <dbReference type="ARBA" id="ARBA00022490"/>
    </source>
</evidence>
<evidence type="ECO:0000256" key="17">
    <source>
        <dbReference type="HAMAP-Rule" id="MF_00639"/>
    </source>
</evidence>
<evidence type="ECO:0000256" key="14">
    <source>
        <dbReference type="ARBA" id="ARBA00030398"/>
    </source>
</evidence>
<evidence type="ECO:0000313" key="22">
    <source>
        <dbReference type="Proteomes" id="UP001549122"/>
    </source>
</evidence>
<feature type="binding site" evidence="17">
    <location>
        <begin position="119"/>
        <end position="125"/>
    </location>
    <ligand>
        <name>ATP</name>
        <dbReference type="ChEBI" id="CHEBI:30616"/>
    </ligand>
</feature>
<comment type="pathway">
    <text evidence="3 17 18">Cell wall biogenesis; peptidoglycan biosynthesis.</text>
</comment>
<dbReference type="GO" id="GO:0008764">
    <property type="term" value="F:UDP-N-acetylmuramoylalanine-D-glutamate ligase activity"/>
    <property type="evidence" value="ECO:0007669"/>
    <property type="project" value="UniProtKB-EC"/>
</dbReference>
<dbReference type="NCBIfam" id="TIGR01087">
    <property type="entry name" value="murD"/>
    <property type="match status" value="1"/>
</dbReference>
<keyword evidence="8 17" id="KW-0436">Ligase</keyword>
<evidence type="ECO:0000256" key="12">
    <source>
        <dbReference type="ARBA" id="ARBA00022984"/>
    </source>
</evidence>
<organism evidence="21 22">
    <name type="scientific">Streptococcus rupicaprae</name>
    <dbReference type="NCBI Taxonomy" id="759619"/>
    <lineage>
        <taxon>Bacteria</taxon>
        <taxon>Bacillati</taxon>
        <taxon>Bacillota</taxon>
        <taxon>Bacilli</taxon>
        <taxon>Lactobacillales</taxon>
        <taxon>Streptococcaceae</taxon>
        <taxon>Streptococcus</taxon>
    </lineage>
</organism>
<dbReference type="EC" id="6.3.2.9" evidence="5 17"/>
<dbReference type="PANTHER" id="PTHR43692:SF1">
    <property type="entry name" value="UDP-N-ACETYLMURAMOYLALANINE--D-GLUTAMATE LIGASE"/>
    <property type="match status" value="1"/>
</dbReference>
<evidence type="ECO:0000259" key="19">
    <source>
        <dbReference type="Pfam" id="PF02875"/>
    </source>
</evidence>
<keyword evidence="22" id="KW-1185">Reference proteome</keyword>